<dbReference type="InterPro" id="IPR025877">
    <property type="entry name" value="MobA-like_NTP_Trfase"/>
</dbReference>
<organism evidence="3 4">
    <name type="scientific">Parasphingorhabdus flavimaris</name>
    <dbReference type="NCBI Taxonomy" id="266812"/>
    <lineage>
        <taxon>Bacteria</taxon>
        <taxon>Pseudomonadati</taxon>
        <taxon>Pseudomonadota</taxon>
        <taxon>Alphaproteobacteria</taxon>
        <taxon>Sphingomonadales</taxon>
        <taxon>Sphingomonadaceae</taxon>
        <taxon>Parasphingorhabdus</taxon>
    </lineage>
</organism>
<protein>
    <submittedName>
        <fullName evidence="3">NTP transferase domain-containing protein</fullName>
    </submittedName>
</protein>
<accession>A0ABX2N4E4</accession>
<evidence type="ECO:0000256" key="1">
    <source>
        <dbReference type="ARBA" id="ARBA00022842"/>
    </source>
</evidence>
<keyword evidence="4" id="KW-1185">Reference proteome</keyword>
<comment type="caution">
    <text evidence="3">The sequence shown here is derived from an EMBL/GenBank/DDBJ whole genome shotgun (WGS) entry which is preliminary data.</text>
</comment>
<dbReference type="Gene3D" id="3.90.550.10">
    <property type="entry name" value="Spore Coat Polysaccharide Biosynthesis Protein SpsA, Chain A"/>
    <property type="match status" value="1"/>
</dbReference>
<reference evidence="3 4" key="1">
    <citation type="submission" date="2020-06" db="EMBL/GenBank/DDBJ databases">
        <authorList>
            <person name="Kim S.-J."/>
            <person name="Park S.-J."/>
        </authorList>
    </citation>
    <scope>NUCLEOTIDE SEQUENCE [LARGE SCALE GENOMIC DNA]</scope>
    <source>
        <strain evidence="3 4">SW-151</strain>
    </source>
</reference>
<feature type="domain" description="MobA-like NTP transferase" evidence="2">
    <location>
        <begin position="9"/>
        <end position="129"/>
    </location>
</feature>
<evidence type="ECO:0000259" key="2">
    <source>
        <dbReference type="Pfam" id="PF12804"/>
    </source>
</evidence>
<proteinExistence type="predicted"/>
<keyword evidence="1" id="KW-0460">Magnesium</keyword>
<gene>
    <name evidence="3" type="ORF">HUO14_11625</name>
</gene>
<dbReference type="Proteomes" id="UP000652427">
    <property type="component" value="Unassembled WGS sequence"/>
</dbReference>
<name>A0ABX2N4E4_9SPHN</name>
<dbReference type="Pfam" id="PF12804">
    <property type="entry name" value="NTP_transf_3"/>
    <property type="match status" value="1"/>
</dbReference>
<dbReference type="InterPro" id="IPR029044">
    <property type="entry name" value="Nucleotide-diphossugar_trans"/>
</dbReference>
<dbReference type="GO" id="GO:0016740">
    <property type="term" value="F:transferase activity"/>
    <property type="evidence" value="ECO:0007669"/>
    <property type="project" value="UniProtKB-KW"/>
</dbReference>
<sequence>MAAYCHVTHKALIPINGQTMLERVTRALIGSADIGRIVVLAQSPEELKAGLSPDLAMQERISFIASDNGIATSIHNIIGTDIAPWPVLVTTADNALLTGEILDHFFRAHDGQDVAVAVVERKTMLAAYPDARRTWLKFHGGAYSGANLFALHNDAAKAAVAFWSAVEKDRKKGWKIFAHFGPRLLFRALSRTIGFSEAMGTAGQRMGLRAGPIILPIAEAAIDVDKLDDLALVTGILQRREG</sequence>
<keyword evidence="3" id="KW-0808">Transferase</keyword>
<evidence type="ECO:0000313" key="3">
    <source>
        <dbReference type="EMBL" id="NVD28552.1"/>
    </source>
</evidence>
<evidence type="ECO:0000313" key="4">
    <source>
        <dbReference type="Proteomes" id="UP000652427"/>
    </source>
</evidence>
<dbReference type="EMBL" id="JABWMH010000003">
    <property type="protein sequence ID" value="NVD28552.1"/>
    <property type="molecule type" value="Genomic_DNA"/>
</dbReference>
<dbReference type="SUPFAM" id="SSF53448">
    <property type="entry name" value="Nucleotide-diphospho-sugar transferases"/>
    <property type="match status" value="1"/>
</dbReference>